<evidence type="ECO:0000313" key="1">
    <source>
        <dbReference type="EMBL" id="ALB75429.1"/>
    </source>
</evidence>
<keyword evidence="1" id="KW-0614">Plasmid</keyword>
<geneLocation type="plasmid" evidence="1">
    <name>pIP1858</name>
</geneLocation>
<evidence type="ECO:0000313" key="2">
    <source>
        <dbReference type="EMBL" id="EKU3570559.1"/>
    </source>
</evidence>
<dbReference type="Proteomes" id="UP000248662">
    <property type="component" value="Unassembled WGS sequence"/>
</dbReference>
<sequence>MKKLKSQYQQSVKTYPHDYFSKRYPNIRSVYFKKFSTQQERSFYFMHHIEYKNYPLKFRVARGTGLPHVWDDFPTYVYKIAKSWKHNSKRAHQYYKEHEQK</sequence>
<evidence type="ECO:0000313" key="3">
    <source>
        <dbReference type="EMBL" id="EMN1073657.1"/>
    </source>
</evidence>
<dbReference type="RefSeq" id="WP_000734383.1">
    <property type="nucleotide sequence ID" value="NZ_CAJHFC010000044.1"/>
</dbReference>
<evidence type="ECO:0000313" key="6">
    <source>
        <dbReference type="Proteomes" id="UP000051449"/>
    </source>
</evidence>
<reference evidence="2" key="4">
    <citation type="submission" date="2023-06" db="EMBL/GenBank/DDBJ databases">
        <authorList>
            <consortium name="Clinical and Environmental Microbiology Branch: Whole genome sequencing antimicrobial resistance pathogens in the healthcare setting"/>
        </authorList>
    </citation>
    <scope>NUCLEOTIDE SEQUENCE</scope>
    <source>
        <strain evidence="2">2021GN-00227</strain>
    </source>
</reference>
<reference evidence="4 6" key="2">
    <citation type="submission" date="2015-10" db="EMBL/GenBank/DDBJ databases">
        <title>The utility of whole genome sequencing in characterizing Acinetobacter epidemiology and analyzing hospital outbreaks.</title>
        <authorList>
            <person name="Ozer E.A."/>
            <person name="Fitzpatrick M.A."/>
            <person name="Hauser A.R."/>
        </authorList>
    </citation>
    <scope>NUCLEOTIDE SEQUENCE [LARGE SCALE GENOMIC DNA]</scope>
    <source>
        <strain evidence="4 6">ABBL072</strain>
    </source>
</reference>
<evidence type="ECO:0000313" key="7">
    <source>
        <dbReference type="Proteomes" id="UP000248662"/>
    </source>
</evidence>
<protein>
    <submittedName>
        <fullName evidence="1">Uncharacterized protein</fullName>
    </submittedName>
</protein>
<dbReference type="EMBL" id="LLGC01000014">
    <property type="protein sequence ID" value="KQE12620.1"/>
    <property type="molecule type" value="Genomic_DNA"/>
</dbReference>
<reference evidence="1" key="1">
    <citation type="journal article" date="2015" name="J. Antimicrob. Chemother.">
        <title>Origin in Acinetobacter gyllenbergii and dissemination of aminoglycoside-modifying enzyme AAC(6')-Ih.</title>
        <authorList>
            <person name="Yoon E.-J."/>
            <person name="Goussard S."/>
            <person name="Nemec A."/>
            <person name="Lambert T."/>
            <person name="Courvalin P."/>
            <person name="Grillot-Courvalin C."/>
        </authorList>
    </citation>
    <scope>NUCLEOTIDE SEQUENCE</scope>
    <source>
        <strain evidence="1">BM2686</strain>
        <plasmid evidence="1">pIP1858</plasmid>
    </source>
</reference>
<dbReference type="EMBL" id="ABFEVW030000055">
    <property type="protein sequence ID" value="EMN1073657.1"/>
    <property type="molecule type" value="Genomic_DNA"/>
</dbReference>
<proteinExistence type="predicted"/>
<evidence type="ECO:0000313" key="4">
    <source>
        <dbReference type="EMBL" id="KQE12620.1"/>
    </source>
</evidence>
<dbReference type="EMBL" id="ABFEVW020000054">
    <property type="protein sequence ID" value="EKU3570559.1"/>
    <property type="molecule type" value="Genomic_DNA"/>
</dbReference>
<dbReference type="Proteomes" id="UP000051449">
    <property type="component" value="Unassembled WGS sequence"/>
</dbReference>
<evidence type="ECO:0000313" key="5">
    <source>
        <dbReference type="EMBL" id="PZM18998.1"/>
    </source>
</evidence>
<dbReference type="EMBL" id="QKWF01000005">
    <property type="protein sequence ID" value="PZM18998.1"/>
    <property type="molecule type" value="Genomic_DNA"/>
</dbReference>
<dbReference type="EMBL" id="KP890934">
    <property type="protein sequence ID" value="ALB75429.1"/>
    <property type="molecule type" value="Genomic_DNA"/>
</dbReference>
<name>A0A0M4BS50_ACIBA</name>
<accession>A0A0M4BS50</accession>
<dbReference type="PATRIC" id="fig|470.1346.peg.3231"/>
<reference evidence="5 7" key="3">
    <citation type="submission" date="2018-06" db="EMBL/GenBank/DDBJ databases">
        <title>Carbapenemase-producing Acinetobacter spp. from environmental sources in an hospital from French Polynesia.</title>
        <authorList>
            <person name="Bonnin R.A."/>
            <person name="Levy M."/>
            <person name="Cuzon G."/>
            <person name="Dortet L."/>
            <person name="Naas T."/>
        </authorList>
    </citation>
    <scope>NUCLEOTIDE SEQUENCE [LARGE SCALE GENOMIC DNA]</scope>
    <source>
        <strain evidence="5 7">R10</strain>
    </source>
</reference>
<gene>
    <name evidence="4" type="ORF">APD33_05435</name>
    <name evidence="5" type="ORF">DOL94_01020</name>
    <name evidence="2" type="ORF">MKP18_004049</name>
    <name evidence="3" type="ORF">MKP18_004050</name>
</gene>
<organism evidence="1">
    <name type="scientific">Acinetobacter baumannii</name>
    <dbReference type="NCBI Taxonomy" id="470"/>
    <lineage>
        <taxon>Bacteria</taxon>
        <taxon>Pseudomonadati</taxon>
        <taxon>Pseudomonadota</taxon>
        <taxon>Gammaproteobacteria</taxon>
        <taxon>Moraxellales</taxon>
        <taxon>Moraxellaceae</taxon>
        <taxon>Acinetobacter</taxon>
        <taxon>Acinetobacter calcoaceticus/baumannii complex</taxon>
    </lineage>
</organism>
<dbReference type="AlphaFoldDB" id="A0A0M4BS50"/>